<dbReference type="PANTHER" id="PTHR43072:SF23">
    <property type="entry name" value="UPF0039 PROTEIN C11D3.02C"/>
    <property type="match status" value="1"/>
</dbReference>
<evidence type="ECO:0000313" key="4">
    <source>
        <dbReference type="EMBL" id="MBB4691481.1"/>
    </source>
</evidence>
<dbReference type="InterPro" id="IPR041656">
    <property type="entry name" value="TPR_5"/>
</dbReference>
<dbReference type="PANTHER" id="PTHR43072">
    <property type="entry name" value="N-ACETYLTRANSFERASE"/>
    <property type="match status" value="1"/>
</dbReference>
<dbReference type="Pfam" id="PF00583">
    <property type="entry name" value="Acetyltransf_1"/>
    <property type="match status" value="1"/>
</dbReference>
<dbReference type="SUPFAM" id="SSF55729">
    <property type="entry name" value="Acyl-CoA N-acyltransferases (Nat)"/>
    <property type="match status" value="1"/>
</dbReference>
<keyword evidence="2 4" id="KW-0012">Acyltransferase</keyword>
<organism evidence="4 5">
    <name type="scientific">Paractinoplanes abujensis</name>
    <dbReference type="NCBI Taxonomy" id="882441"/>
    <lineage>
        <taxon>Bacteria</taxon>
        <taxon>Bacillati</taxon>
        <taxon>Actinomycetota</taxon>
        <taxon>Actinomycetes</taxon>
        <taxon>Micromonosporales</taxon>
        <taxon>Micromonosporaceae</taxon>
        <taxon>Paractinoplanes</taxon>
    </lineage>
</organism>
<dbReference type="CDD" id="cd04301">
    <property type="entry name" value="NAT_SF"/>
    <property type="match status" value="1"/>
</dbReference>
<dbReference type="Pfam" id="PF12688">
    <property type="entry name" value="TPR_5"/>
    <property type="match status" value="1"/>
</dbReference>
<dbReference type="GO" id="GO:0016747">
    <property type="term" value="F:acyltransferase activity, transferring groups other than amino-acyl groups"/>
    <property type="evidence" value="ECO:0007669"/>
    <property type="project" value="InterPro"/>
</dbReference>
<dbReference type="Gene3D" id="3.40.630.30">
    <property type="match status" value="1"/>
</dbReference>
<dbReference type="InterPro" id="IPR016181">
    <property type="entry name" value="Acyl_CoA_acyltransferase"/>
</dbReference>
<dbReference type="EMBL" id="JACHMF010000001">
    <property type="protein sequence ID" value="MBB4691481.1"/>
    <property type="molecule type" value="Genomic_DNA"/>
</dbReference>
<dbReference type="AlphaFoldDB" id="A0A7W7G2A3"/>
<keyword evidence="5" id="KW-1185">Reference proteome</keyword>
<dbReference type="SUPFAM" id="SSF48452">
    <property type="entry name" value="TPR-like"/>
    <property type="match status" value="1"/>
</dbReference>
<evidence type="ECO:0000313" key="5">
    <source>
        <dbReference type="Proteomes" id="UP000542742"/>
    </source>
</evidence>
<gene>
    <name evidence="4" type="ORF">BKA14_001629</name>
</gene>
<accession>A0A7W7G2A3</accession>
<protein>
    <submittedName>
        <fullName evidence="4">L-amino acid N-acyltransferase YncA</fullName>
    </submittedName>
</protein>
<dbReference type="InterPro" id="IPR011990">
    <property type="entry name" value="TPR-like_helical_dom_sf"/>
</dbReference>
<keyword evidence="1 4" id="KW-0808">Transferase</keyword>
<dbReference type="InterPro" id="IPR000182">
    <property type="entry name" value="GNAT_dom"/>
</dbReference>
<dbReference type="Gene3D" id="1.25.40.10">
    <property type="entry name" value="Tetratricopeptide repeat domain"/>
    <property type="match status" value="1"/>
</dbReference>
<name>A0A7W7G2A3_9ACTN</name>
<reference evidence="4 5" key="1">
    <citation type="submission" date="2020-08" db="EMBL/GenBank/DDBJ databases">
        <title>Sequencing the genomes of 1000 actinobacteria strains.</title>
        <authorList>
            <person name="Klenk H.-P."/>
        </authorList>
    </citation>
    <scope>NUCLEOTIDE SEQUENCE [LARGE SCALE GENOMIC DNA]</scope>
    <source>
        <strain evidence="4 5">DSM 45518</strain>
    </source>
</reference>
<evidence type="ECO:0000256" key="2">
    <source>
        <dbReference type="ARBA" id="ARBA00023315"/>
    </source>
</evidence>
<sequence length="314" mass="33307">MSSVTIRPMRAEDAVAVLALYQAGLDGGNASFETTAPAWEAFDAGRLAEHRFVAADERDNVLGWIAITPVSSRPVYAGVVEHSVYVSPAAQGRGVGRALLQALIDSTERAGIWTIQSGIFPENTPSLALHRACGFRTVGVRSRMGRHGDRWRDVVLLERRSPDRDSPIARFWATAGALSAGEVVTTMDGLAGDDAAGLFERASARDFAGREAEAEPLYRAALAAGLDDERRPQAVIQLASTLRNLGRAGEAVALLTEAGDLGAYEDERVAFLALALVDAGDEKRAAALAVRALAAHVAHYGRALTAYADQNASS</sequence>
<dbReference type="PROSITE" id="PS51186">
    <property type="entry name" value="GNAT"/>
    <property type="match status" value="1"/>
</dbReference>
<evidence type="ECO:0000256" key="1">
    <source>
        <dbReference type="ARBA" id="ARBA00022679"/>
    </source>
</evidence>
<feature type="domain" description="N-acetyltransferase" evidence="3">
    <location>
        <begin position="4"/>
        <end position="158"/>
    </location>
</feature>
<proteinExistence type="predicted"/>
<dbReference type="Proteomes" id="UP000542742">
    <property type="component" value="Unassembled WGS sequence"/>
</dbReference>
<evidence type="ECO:0000259" key="3">
    <source>
        <dbReference type="PROSITE" id="PS51186"/>
    </source>
</evidence>
<comment type="caution">
    <text evidence="4">The sequence shown here is derived from an EMBL/GenBank/DDBJ whole genome shotgun (WGS) entry which is preliminary data.</text>
</comment>